<evidence type="ECO:0000256" key="1">
    <source>
        <dbReference type="ARBA" id="ARBA00022729"/>
    </source>
</evidence>
<evidence type="ECO:0000313" key="2">
    <source>
        <dbReference type="EMBL" id="KIO28550.1"/>
    </source>
</evidence>
<feature type="non-terminal residue" evidence="2">
    <location>
        <position position="1"/>
    </location>
</feature>
<dbReference type="PANTHER" id="PTHR31836:SF27">
    <property type="entry name" value="RLPA-LIKE PROTEIN DOUBLE-PSI BETA-BARREL DOMAIN-CONTAINING PROTEIN"/>
    <property type="match status" value="1"/>
</dbReference>
<reference evidence="3" key="2">
    <citation type="submission" date="2015-01" db="EMBL/GenBank/DDBJ databases">
        <title>Evolutionary Origins and Diversification of the Mycorrhizal Mutualists.</title>
        <authorList>
            <consortium name="DOE Joint Genome Institute"/>
            <consortium name="Mycorrhizal Genomics Consortium"/>
            <person name="Kohler A."/>
            <person name="Kuo A."/>
            <person name="Nagy L.G."/>
            <person name="Floudas D."/>
            <person name="Copeland A."/>
            <person name="Barry K.W."/>
            <person name="Cichocki N."/>
            <person name="Veneault-Fourrey C."/>
            <person name="LaButti K."/>
            <person name="Lindquist E.A."/>
            <person name="Lipzen A."/>
            <person name="Lundell T."/>
            <person name="Morin E."/>
            <person name="Murat C."/>
            <person name="Riley R."/>
            <person name="Ohm R."/>
            <person name="Sun H."/>
            <person name="Tunlid A."/>
            <person name="Henrissat B."/>
            <person name="Grigoriev I.V."/>
            <person name="Hibbett D.S."/>
            <person name="Martin F."/>
        </authorList>
    </citation>
    <scope>NUCLEOTIDE SEQUENCE [LARGE SCALE GENOMIC DNA]</scope>
    <source>
        <strain evidence="3">MUT 4182</strain>
    </source>
</reference>
<evidence type="ECO:0000313" key="3">
    <source>
        <dbReference type="Proteomes" id="UP000054248"/>
    </source>
</evidence>
<dbReference type="CDD" id="cd22191">
    <property type="entry name" value="DPBB_RlpA_EXP_N-like"/>
    <property type="match status" value="1"/>
</dbReference>
<dbReference type="AlphaFoldDB" id="A0A0C3QCP6"/>
<organism evidence="2 3">
    <name type="scientific">Tulasnella calospora MUT 4182</name>
    <dbReference type="NCBI Taxonomy" id="1051891"/>
    <lineage>
        <taxon>Eukaryota</taxon>
        <taxon>Fungi</taxon>
        <taxon>Dikarya</taxon>
        <taxon>Basidiomycota</taxon>
        <taxon>Agaricomycotina</taxon>
        <taxon>Agaricomycetes</taxon>
        <taxon>Cantharellales</taxon>
        <taxon>Tulasnellaceae</taxon>
        <taxon>Tulasnella</taxon>
    </lineage>
</organism>
<dbReference type="STRING" id="1051891.A0A0C3QCP6"/>
<dbReference type="Gene3D" id="2.40.40.10">
    <property type="entry name" value="RlpA-like domain"/>
    <property type="match status" value="1"/>
</dbReference>
<name>A0A0C3QCP6_9AGAM</name>
<dbReference type="InterPro" id="IPR036908">
    <property type="entry name" value="RlpA-like_sf"/>
</dbReference>
<dbReference type="HOGENOM" id="CLU_047639_6_2_1"/>
<dbReference type="SUPFAM" id="SSF50685">
    <property type="entry name" value="Barwin-like endoglucanases"/>
    <property type="match status" value="1"/>
</dbReference>
<dbReference type="Proteomes" id="UP000054248">
    <property type="component" value="Unassembled WGS sequence"/>
</dbReference>
<dbReference type="EMBL" id="KN822993">
    <property type="protein sequence ID" value="KIO28550.1"/>
    <property type="molecule type" value="Genomic_DNA"/>
</dbReference>
<dbReference type="InterPro" id="IPR051477">
    <property type="entry name" value="Expansin_CellWall"/>
</dbReference>
<keyword evidence="1" id="KW-0732">Signal</keyword>
<proteinExistence type="predicted"/>
<gene>
    <name evidence="2" type="ORF">M407DRAFT_71677</name>
</gene>
<keyword evidence="3" id="KW-1185">Reference proteome</keyword>
<reference evidence="2 3" key="1">
    <citation type="submission" date="2014-04" db="EMBL/GenBank/DDBJ databases">
        <authorList>
            <consortium name="DOE Joint Genome Institute"/>
            <person name="Kuo A."/>
            <person name="Girlanda M."/>
            <person name="Perotto S."/>
            <person name="Kohler A."/>
            <person name="Nagy L.G."/>
            <person name="Floudas D."/>
            <person name="Copeland A."/>
            <person name="Barry K.W."/>
            <person name="Cichocki N."/>
            <person name="Veneault-Fourrey C."/>
            <person name="LaButti K."/>
            <person name="Lindquist E.A."/>
            <person name="Lipzen A."/>
            <person name="Lundell T."/>
            <person name="Morin E."/>
            <person name="Murat C."/>
            <person name="Sun H."/>
            <person name="Tunlid A."/>
            <person name="Henrissat B."/>
            <person name="Grigoriev I.V."/>
            <person name="Hibbett D.S."/>
            <person name="Martin F."/>
            <person name="Nordberg H.P."/>
            <person name="Cantor M.N."/>
            <person name="Hua S.X."/>
        </authorList>
    </citation>
    <scope>NUCLEOTIDE SEQUENCE [LARGE SCALE GENOMIC DNA]</scope>
    <source>
        <strain evidence="2 3">MUT 4182</strain>
    </source>
</reference>
<dbReference type="PANTHER" id="PTHR31836">
    <property type="match status" value="1"/>
</dbReference>
<accession>A0A0C3QCP6</accession>
<protein>
    <recommendedName>
        <fullName evidence="4">RlpA-like protein double-psi beta-barrel domain-containing protein</fullName>
    </recommendedName>
</protein>
<evidence type="ECO:0008006" key="4">
    <source>
        <dbReference type="Google" id="ProtNLM"/>
    </source>
</evidence>
<dbReference type="OrthoDB" id="623670at2759"/>
<sequence>ACGTVDKSTDMITAIASQNFDSYPGANENSNENPICGKQVEACRHGNCVTVRLRDRCGGCKRNDLDFLLSAFMKLADLDVGRLEGMEWHYT</sequence>